<organism evidence="3 4">
    <name type="scientific">Ruminococcus turbiniformis</name>
    <dbReference type="NCBI Taxonomy" id="2881258"/>
    <lineage>
        <taxon>Bacteria</taxon>
        <taxon>Bacillati</taxon>
        <taxon>Bacillota</taxon>
        <taxon>Clostridia</taxon>
        <taxon>Eubacteriales</taxon>
        <taxon>Oscillospiraceae</taxon>
        <taxon>Ruminococcus</taxon>
    </lineage>
</organism>
<protein>
    <submittedName>
        <fullName evidence="3">Helix-turn-helix domain-containing protein</fullName>
    </submittedName>
</protein>
<name>A0ABS8FX39_9FIRM</name>
<evidence type="ECO:0000259" key="2">
    <source>
        <dbReference type="PROSITE" id="PS50943"/>
    </source>
</evidence>
<comment type="caution">
    <text evidence="3">The sequence shown here is derived from an EMBL/GenBank/DDBJ whole genome shotgun (WGS) entry which is preliminary data.</text>
</comment>
<dbReference type="Proteomes" id="UP001198151">
    <property type="component" value="Unassembled WGS sequence"/>
</dbReference>
<dbReference type="SUPFAM" id="SSF47413">
    <property type="entry name" value="lambda repressor-like DNA-binding domains"/>
    <property type="match status" value="1"/>
</dbReference>
<dbReference type="PANTHER" id="PTHR46558:SF13">
    <property type="entry name" value="HTH-TYPE TRANSCRIPTIONAL REGULATOR IMMR"/>
    <property type="match status" value="1"/>
</dbReference>
<dbReference type="CDD" id="cd00093">
    <property type="entry name" value="HTH_XRE"/>
    <property type="match status" value="1"/>
</dbReference>
<dbReference type="EMBL" id="JAJEQX010000007">
    <property type="protein sequence ID" value="MCC2253903.1"/>
    <property type="molecule type" value="Genomic_DNA"/>
</dbReference>
<evidence type="ECO:0000313" key="3">
    <source>
        <dbReference type="EMBL" id="MCC2253903.1"/>
    </source>
</evidence>
<dbReference type="Gene3D" id="1.10.260.40">
    <property type="entry name" value="lambda repressor-like DNA-binding domains"/>
    <property type="match status" value="1"/>
</dbReference>
<dbReference type="RefSeq" id="WP_227707045.1">
    <property type="nucleotide sequence ID" value="NZ_JAJEQX010000007.1"/>
</dbReference>
<dbReference type="InterPro" id="IPR001387">
    <property type="entry name" value="Cro/C1-type_HTH"/>
</dbReference>
<feature type="domain" description="HTH cro/C1-type" evidence="2">
    <location>
        <begin position="8"/>
        <end position="61"/>
    </location>
</feature>
<dbReference type="PANTHER" id="PTHR46558">
    <property type="entry name" value="TRACRIPTIONAL REGULATORY PROTEIN-RELATED-RELATED"/>
    <property type="match status" value="1"/>
</dbReference>
<keyword evidence="1" id="KW-0238">DNA-binding</keyword>
<dbReference type="Pfam" id="PF01381">
    <property type="entry name" value="HTH_3"/>
    <property type="match status" value="1"/>
</dbReference>
<dbReference type="InterPro" id="IPR010982">
    <property type="entry name" value="Lambda_DNA-bd_dom_sf"/>
</dbReference>
<dbReference type="SMART" id="SM00530">
    <property type="entry name" value="HTH_XRE"/>
    <property type="match status" value="1"/>
</dbReference>
<proteinExistence type="predicted"/>
<keyword evidence="4" id="KW-1185">Reference proteome</keyword>
<evidence type="ECO:0000313" key="4">
    <source>
        <dbReference type="Proteomes" id="UP001198151"/>
    </source>
</evidence>
<reference evidence="3 4" key="1">
    <citation type="submission" date="2021-10" db="EMBL/GenBank/DDBJ databases">
        <title>Anaerobic single-cell dispensing facilitates the cultivation of human gut bacteria.</title>
        <authorList>
            <person name="Afrizal A."/>
        </authorList>
    </citation>
    <scope>NUCLEOTIDE SEQUENCE [LARGE SCALE GENOMIC DNA]</scope>
    <source>
        <strain evidence="3 4">CLA-AA-H200</strain>
    </source>
</reference>
<dbReference type="PROSITE" id="PS50943">
    <property type="entry name" value="HTH_CROC1"/>
    <property type="match status" value="1"/>
</dbReference>
<accession>A0ABS8FX39</accession>
<sequence>METFGSRVRELRTAAGLSQEKLAERLNISVKSVQRYEKERRPDTQVLILLATYFNVSTDYLLGLKSYREILEERKDKRIAGTEYSWFYSHYLKCLNDYTITENAVYYWIQMDGNQFGGQTEWAGWADEERRYEIRRLRPVIPQKAIDLCAKVNGKPMVLNSETDAKVYMLYGGDAIVREDICREYLPEFMEDIVIKRGQ</sequence>
<evidence type="ECO:0000256" key="1">
    <source>
        <dbReference type="ARBA" id="ARBA00023125"/>
    </source>
</evidence>
<gene>
    <name evidence="3" type="ORF">LKD70_05550</name>
</gene>